<comment type="similarity">
    <text evidence="2">Belongs to the MoaE family.</text>
</comment>
<name>A0A7C9L7G1_9RHOB</name>
<dbReference type="InterPro" id="IPR036563">
    <property type="entry name" value="MoaE_sf"/>
</dbReference>
<accession>A0A7C9L7G1</accession>
<gene>
    <name evidence="13" type="primary">moaE</name>
    <name evidence="13" type="ORF">FH759_03320</name>
</gene>
<comment type="subunit">
    <text evidence="7">Heterotetramer of 2 MoaD subunits and 2 MoaE subunits. Also stable as homodimer. The enzyme changes between these two forms during catalysis.</text>
</comment>
<evidence type="ECO:0000256" key="10">
    <source>
        <dbReference type="ARBA" id="ARBA00030781"/>
    </source>
</evidence>
<comment type="function">
    <text evidence="6">Converts molybdopterin precursor Z into molybdopterin. This requires the incorporation of two sulfur atoms into precursor Z to generate a dithiolene group. The sulfur is provided by MoaD.</text>
</comment>
<evidence type="ECO:0000256" key="1">
    <source>
        <dbReference type="ARBA" id="ARBA00005046"/>
    </source>
</evidence>
<evidence type="ECO:0000256" key="2">
    <source>
        <dbReference type="ARBA" id="ARBA00005426"/>
    </source>
</evidence>
<dbReference type="EC" id="2.8.1.12" evidence="3"/>
<dbReference type="RefSeq" id="WP_026758213.1">
    <property type="nucleotide sequence ID" value="NZ_VENJ01000004.1"/>
</dbReference>
<comment type="caution">
    <text evidence="13">The sequence shown here is derived from an EMBL/GenBank/DDBJ whole genome shotgun (WGS) entry which is preliminary data.</text>
</comment>
<proteinExistence type="inferred from homology"/>
<reference evidence="13 14" key="1">
    <citation type="submission" date="2019-06" db="EMBL/GenBank/DDBJ databases">
        <title>Enrichment of Autotrophic Halophilic Microorganisms from Red Sea Brine Pool Using Microbial Electrosynthesis System.</title>
        <authorList>
            <person name="Alqahtani M.F."/>
            <person name="Bajracharya S."/>
            <person name="Katuri K.P."/>
            <person name="Ali M."/>
            <person name="Saikaly P.E."/>
        </authorList>
    </citation>
    <scope>NUCLEOTIDE SEQUENCE [LARGE SCALE GENOMIC DNA]</scope>
    <source>
        <strain evidence="13">MES6</strain>
    </source>
</reference>
<evidence type="ECO:0000256" key="6">
    <source>
        <dbReference type="ARBA" id="ARBA00025448"/>
    </source>
</evidence>
<dbReference type="Proteomes" id="UP000483078">
    <property type="component" value="Unassembled WGS sequence"/>
</dbReference>
<evidence type="ECO:0000256" key="3">
    <source>
        <dbReference type="ARBA" id="ARBA00011950"/>
    </source>
</evidence>
<evidence type="ECO:0000313" key="13">
    <source>
        <dbReference type="EMBL" id="MTJ03714.1"/>
    </source>
</evidence>
<organism evidence="13 14">
    <name type="scientific">Sediminimonas qiaohouensis</name>
    <dbReference type="NCBI Taxonomy" id="552061"/>
    <lineage>
        <taxon>Bacteria</taxon>
        <taxon>Pseudomonadati</taxon>
        <taxon>Pseudomonadota</taxon>
        <taxon>Alphaproteobacteria</taxon>
        <taxon>Rhodobacterales</taxon>
        <taxon>Roseobacteraceae</taxon>
        <taxon>Sediminimonas</taxon>
    </lineage>
</organism>
<comment type="catalytic activity">
    <reaction evidence="12">
        <text>2 [molybdopterin-synthase sulfur-carrier protein]-C-terminal-Gly-aminoethanethioate + cyclic pyranopterin phosphate + H2O = molybdopterin + 2 [molybdopterin-synthase sulfur-carrier protein]-C-terminal Gly-Gly + 2 H(+)</text>
        <dbReference type="Rhea" id="RHEA:26333"/>
        <dbReference type="Rhea" id="RHEA-COMP:12202"/>
        <dbReference type="Rhea" id="RHEA-COMP:19907"/>
        <dbReference type="ChEBI" id="CHEBI:15377"/>
        <dbReference type="ChEBI" id="CHEBI:15378"/>
        <dbReference type="ChEBI" id="CHEBI:58698"/>
        <dbReference type="ChEBI" id="CHEBI:59648"/>
        <dbReference type="ChEBI" id="CHEBI:90778"/>
        <dbReference type="ChEBI" id="CHEBI:232372"/>
        <dbReference type="EC" id="2.8.1.12"/>
    </reaction>
</comment>
<comment type="pathway">
    <text evidence="1">Cofactor biosynthesis; molybdopterin biosynthesis.</text>
</comment>
<protein>
    <recommendedName>
        <fullName evidence="4">Molybdopterin synthase catalytic subunit</fullName>
        <ecNumber evidence="3">2.8.1.12</ecNumber>
    </recommendedName>
    <alternativeName>
        <fullName evidence="10">MPT synthase subunit 2</fullName>
    </alternativeName>
    <alternativeName>
        <fullName evidence="8">Molybdenum cofactor biosynthesis protein E</fullName>
    </alternativeName>
    <alternativeName>
        <fullName evidence="9">Molybdopterin-converting factor large subunit</fullName>
    </alternativeName>
    <alternativeName>
        <fullName evidence="11">Molybdopterin-converting factor subunit 2</fullName>
    </alternativeName>
</protein>
<evidence type="ECO:0000256" key="9">
    <source>
        <dbReference type="ARBA" id="ARBA00030407"/>
    </source>
</evidence>
<dbReference type="UniPathway" id="UPA00344"/>
<evidence type="ECO:0000256" key="5">
    <source>
        <dbReference type="ARBA" id="ARBA00023150"/>
    </source>
</evidence>
<evidence type="ECO:0000256" key="12">
    <source>
        <dbReference type="ARBA" id="ARBA00049878"/>
    </source>
</evidence>
<dbReference type="CDD" id="cd00756">
    <property type="entry name" value="MoaE"/>
    <property type="match status" value="1"/>
</dbReference>
<dbReference type="PANTHER" id="PTHR23404">
    <property type="entry name" value="MOLYBDOPTERIN SYNTHASE RELATED"/>
    <property type="match status" value="1"/>
</dbReference>
<dbReference type="EMBL" id="VENJ01000004">
    <property type="protein sequence ID" value="MTJ03714.1"/>
    <property type="molecule type" value="Genomic_DNA"/>
</dbReference>
<sequence>MTIRVQEQPFDLGEEANAFADAQDDAGAVVTFTGIVRDLPGGAGLDRMVIEHYPGMTEKALGQIAADARTRWELADVLIIHRYGEMRAGERIMMVAAAARHRKNAFDAAEFLMDYLKSRAPFWKKEHTTDGGDWVAARDEDEDALKRW</sequence>
<dbReference type="GO" id="GO:0006777">
    <property type="term" value="P:Mo-molybdopterin cofactor biosynthetic process"/>
    <property type="evidence" value="ECO:0007669"/>
    <property type="project" value="UniProtKB-KW"/>
</dbReference>
<dbReference type="AlphaFoldDB" id="A0A7C9L7G1"/>
<keyword evidence="13" id="KW-0808">Transferase</keyword>
<evidence type="ECO:0000256" key="11">
    <source>
        <dbReference type="ARBA" id="ARBA00032474"/>
    </source>
</evidence>
<dbReference type="NCBIfam" id="NF007959">
    <property type="entry name" value="PRK10678.1"/>
    <property type="match status" value="1"/>
</dbReference>
<dbReference type="GO" id="GO:0030366">
    <property type="term" value="F:molybdopterin synthase activity"/>
    <property type="evidence" value="ECO:0007669"/>
    <property type="project" value="UniProtKB-EC"/>
</dbReference>
<dbReference type="Pfam" id="PF02391">
    <property type="entry name" value="MoaE"/>
    <property type="match status" value="1"/>
</dbReference>
<evidence type="ECO:0000256" key="4">
    <source>
        <dbReference type="ARBA" id="ARBA00013858"/>
    </source>
</evidence>
<evidence type="ECO:0000256" key="7">
    <source>
        <dbReference type="ARBA" id="ARBA00026066"/>
    </source>
</evidence>
<evidence type="ECO:0000256" key="8">
    <source>
        <dbReference type="ARBA" id="ARBA00029745"/>
    </source>
</evidence>
<dbReference type="Gene3D" id="3.90.1170.40">
    <property type="entry name" value="Molybdopterin biosynthesis MoaE subunit"/>
    <property type="match status" value="1"/>
</dbReference>
<evidence type="ECO:0000313" key="14">
    <source>
        <dbReference type="Proteomes" id="UP000483078"/>
    </source>
</evidence>
<keyword evidence="5" id="KW-0501">Molybdenum cofactor biosynthesis</keyword>
<dbReference type="SUPFAM" id="SSF54690">
    <property type="entry name" value="Molybdopterin synthase subunit MoaE"/>
    <property type="match status" value="1"/>
</dbReference>
<dbReference type="InterPro" id="IPR003448">
    <property type="entry name" value="Mopterin_biosynth_MoaE"/>
</dbReference>